<dbReference type="PANTHER" id="PTHR46663:SF2">
    <property type="entry name" value="GGDEF DOMAIN-CONTAINING PROTEIN"/>
    <property type="match status" value="1"/>
</dbReference>
<keyword evidence="1" id="KW-0472">Membrane</keyword>
<dbReference type="SUPFAM" id="SSF55073">
    <property type="entry name" value="Nucleotide cyclase"/>
    <property type="match status" value="1"/>
</dbReference>
<dbReference type="Pfam" id="PF00990">
    <property type="entry name" value="GGDEF"/>
    <property type="match status" value="1"/>
</dbReference>
<feature type="domain" description="GGDEF" evidence="2">
    <location>
        <begin position="242"/>
        <end position="376"/>
    </location>
</feature>
<keyword evidence="1" id="KW-0812">Transmembrane</keyword>
<feature type="transmembrane region" description="Helical" evidence="1">
    <location>
        <begin position="128"/>
        <end position="158"/>
    </location>
</feature>
<comment type="caution">
    <text evidence="3">The sequence shown here is derived from an EMBL/GenBank/DDBJ whole genome shotgun (WGS) entry which is preliminary data.</text>
</comment>
<evidence type="ECO:0000256" key="1">
    <source>
        <dbReference type="SAM" id="Phobius"/>
    </source>
</evidence>
<accession>A0A9D1H6C2</accession>
<evidence type="ECO:0000313" key="4">
    <source>
        <dbReference type="Proteomes" id="UP000824160"/>
    </source>
</evidence>
<dbReference type="SMART" id="SM00267">
    <property type="entry name" value="GGDEF"/>
    <property type="match status" value="1"/>
</dbReference>
<feature type="transmembrane region" description="Helical" evidence="1">
    <location>
        <begin position="170"/>
        <end position="187"/>
    </location>
</feature>
<dbReference type="InterPro" id="IPR052163">
    <property type="entry name" value="DGC-Regulatory_Protein"/>
</dbReference>
<reference evidence="3" key="1">
    <citation type="submission" date="2020-10" db="EMBL/GenBank/DDBJ databases">
        <authorList>
            <person name="Gilroy R."/>
        </authorList>
    </citation>
    <scope>NUCLEOTIDE SEQUENCE</scope>
    <source>
        <strain evidence="3">ChiBcec7-5410</strain>
    </source>
</reference>
<dbReference type="EMBL" id="DVLW01000069">
    <property type="protein sequence ID" value="HIT94036.1"/>
    <property type="molecule type" value="Genomic_DNA"/>
</dbReference>
<sequence>MIWKRVVNFLTVPSDIREEFYSSCLRKNKTSLLIISIMIYLIEAFNVIRVLFMSRSGLSSLNNRLYFYMYCILMGVTTVYLFLQRLFSNRSVTFQRRMQYIAIIFFLLWVISLNTYDMIRNPDAEAYVLIMAIFSLTIFLQLSNSFAAFSLGAGYLLFIWLNWGVIEKGPAINLAIAVLVAIGINIAQCHHNVVEITQRKEINKINRQLEALLEQDQMLSILNKSAFEYRLQNALGLVDASNTISVLMLDLDDFKSVNDRYGHPCGDYVLMQVAKSLKEVFCEEDQLIGRLGGDEFAVLQLHSISEKRLEKLAEQFLASISEIRWNGTSLPVGCSIGIIQVRKTNLTYNELYKEVDQLLYSVKRDQKGRYQFKILV</sequence>
<name>A0A9D1H6C2_9FIRM</name>
<keyword evidence="1" id="KW-1133">Transmembrane helix</keyword>
<organism evidence="3 4">
    <name type="scientific">Candidatus Faecivivens stercoripullorum</name>
    <dbReference type="NCBI Taxonomy" id="2840805"/>
    <lineage>
        <taxon>Bacteria</taxon>
        <taxon>Bacillati</taxon>
        <taxon>Bacillota</taxon>
        <taxon>Clostridia</taxon>
        <taxon>Eubacteriales</taxon>
        <taxon>Oscillospiraceae</taxon>
        <taxon>Oscillospiraceae incertae sedis</taxon>
        <taxon>Candidatus Faecivivens</taxon>
    </lineage>
</organism>
<dbReference type="InterPro" id="IPR029787">
    <property type="entry name" value="Nucleotide_cyclase"/>
</dbReference>
<dbReference type="PROSITE" id="PS50887">
    <property type="entry name" value="GGDEF"/>
    <property type="match status" value="1"/>
</dbReference>
<gene>
    <name evidence="3" type="ORF">IAC43_02515</name>
</gene>
<evidence type="ECO:0000313" key="3">
    <source>
        <dbReference type="EMBL" id="HIT94036.1"/>
    </source>
</evidence>
<protein>
    <submittedName>
        <fullName evidence="3">GGDEF domain-containing protein</fullName>
    </submittedName>
</protein>
<dbReference type="CDD" id="cd01949">
    <property type="entry name" value="GGDEF"/>
    <property type="match status" value="1"/>
</dbReference>
<dbReference type="Gene3D" id="3.30.70.270">
    <property type="match status" value="1"/>
</dbReference>
<feature type="transmembrane region" description="Helical" evidence="1">
    <location>
        <begin position="65"/>
        <end position="87"/>
    </location>
</feature>
<dbReference type="InterPro" id="IPR043128">
    <property type="entry name" value="Rev_trsase/Diguanyl_cyclase"/>
</dbReference>
<evidence type="ECO:0000259" key="2">
    <source>
        <dbReference type="PROSITE" id="PS50887"/>
    </source>
</evidence>
<dbReference type="AlphaFoldDB" id="A0A9D1H6C2"/>
<dbReference type="Proteomes" id="UP000824160">
    <property type="component" value="Unassembled WGS sequence"/>
</dbReference>
<feature type="transmembrane region" description="Helical" evidence="1">
    <location>
        <begin position="99"/>
        <end position="116"/>
    </location>
</feature>
<feature type="transmembrane region" description="Helical" evidence="1">
    <location>
        <begin position="32"/>
        <end position="53"/>
    </location>
</feature>
<reference evidence="3" key="2">
    <citation type="journal article" date="2021" name="PeerJ">
        <title>Extensive microbial diversity within the chicken gut microbiome revealed by metagenomics and culture.</title>
        <authorList>
            <person name="Gilroy R."/>
            <person name="Ravi A."/>
            <person name="Getino M."/>
            <person name="Pursley I."/>
            <person name="Horton D.L."/>
            <person name="Alikhan N.F."/>
            <person name="Baker D."/>
            <person name="Gharbi K."/>
            <person name="Hall N."/>
            <person name="Watson M."/>
            <person name="Adriaenssens E.M."/>
            <person name="Foster-Nyarko E."/>
            <person name="Jarju S."/>
            <person name="Secka A."/>
            <person name="Antonio M."/>
            <person name="Oren A."/>
            <person name="Chaudhuri R.R."/>
            <person name="La Ragione R."/>
            <person name="Hildebrand F."/>
            <person name="Pallen M.J."/>
        </authorList>
    </citation>
    <scope>NUCLEOTIDE SEQUENCE</scope>
    <source>
        <strain evidence="3">ChiBcec7-5410</strain>
    </source>
</reference>
<dbReference type="PANTHER" id="PTHR46663">
    <property type="entry name" value="DIGUANYLATE CYCLASE DGCT-RELATED"/>
    <property type="match status" value="1"/>
</dbReference>
<dbReference type="InterPro" id="IPR000160">
    <property type="entry name" value="GGDEF_dom"/>
</dbReference>
<dbReference type="NCBIfam" id="TIGR00254">
    <property type="entry name" value="GGDEF"/>
    <property type="match status" value="1"/>
</dbReference>
<proteinExistence type="predicted"/>